<name>A0A8S5Q1A3_9CAUD</name>
<dbReference type="EMBL" id="BK015555">
    <property type="protein sequence ID" value="DAE12609.1"/>
    <property type="molecule type" value="Genomic_DNA"/>
</dbReference>
<evidence type="ECO:0000313" key="1">
    <source>
        <dbReference type="EMBL" id="DAE12609.1"/>
    </source>
</evidence>
<proteinExistence type="predicted"/>
<organism evidence="1">
    <name type="scientific">Siphoviridae sp. ctOCb13</name>
    <dbReference type="NCBI Taxonomy" id="2825477"/>
    <lineage>
        <taxon>Viruses</taxon>
        <taxon>Duplodnaviria</taxon>
        <taxon>Heunggongvirae</taxon>
        <taxon>Uroviricota</taxon>
        <taxon>Caudoviricetes</taxon>
    </lineage>
</organism>
<protein>
    <submittedName>
        <fullName evidence="1">Tail protein</fullName>
    </submittedName>
</protein>
<reference evidence="1" key="1">
    <citation type="journal article" date="2021" name="Proc. Natl. Acad. Sci. U.S.A.">
        <title>A Catalog of Tens of Thousands of Viruses from Human Metagenomes Reveals Hidden Associations with Chronic Diseases.</title>
        <authorList>
            <person name="Tisza M.J."/>
            <person name="Buck C.B."/>
        </authorList>
    </citation>
    <scope>NUCLEOTIDE SEQUENCE</scope>
    <source>
        <strain evidence="1">CtOCb13</strain>
    </source>
</reference>
<sequence>MASDLTERLNQRPDLVQQIEYTLSPEYHMHEAYEDKLAILVCQIKIWKAKGNDWFSIPSANQCLTIRECESIEVSDSAKNLINKAVVRFPRGTVISLSSHKDKSVVTGDLTDLTENFEDLKKANNDGDLLTTSTALFNQDGVSTTSIAANYDDKGLIDFNRTKNEIALLSPNDVAIGNRIEIRLGYAYSEQEFEKMNTADSDPNLDVVFTGFITSVSVDTPLVLECTNMAHILASVSTPNISAKATLMVKDFLDDDGEYHLLKDTGIPLAASSKGSTIAVSGGSISNNLTIADVLTEWNKSGVLCMMETKSDGSVQLRVGLTYYAGKGGGGLPNNDKKYITYNGGNNTIKLIQFDWDVAQDKLTLKRNDKKYLAVEAQGRTKENQFFKLTVRKNPDPDDEGWMIDTDSQFQIVNRRKVKDRKKMKFINGTWSTKRIEGHLTDAAKLDKYNVIHYLSTKVGITEEELIEEAKQYWANYNPNGISGSIVIFGDLFIKPTEIVGLIDVRQPEKNGYYYVEAVNTTFGVNGYRRELSIPFKIATFSKTVQII</sequence>
<accession>A0A8S5Q1A3</accession>